<evidence type="ECO:0000256" key="5">
    <source>
        <dbReference type="ARBA" id="ARBA00047176"/>
    </source>
</evidence>
<dbReference type="Pfam" id="PF01989">
    <property type="entry name" value="AcnX_swivel_put"/>
    <property type="match status" value="1"/>
</dbReference>
<dbReference type="EMBL" id="CP009961">
    <property type="protein sequence ID" value="AKG38847.1"/>
    <property type="molecule type" value="Genomic_DNA"/>
</dbReference>
<comment type="function">
    <text evidence="3">Component of a hydro-lyase that catalyzes the dehydration of mevalonate 5-phosphate (MVA5P) to form trans-anhydromevalonate 5-phosphate (tAHMP). Involved in the archaeal mevalonate (MVA) pathway, which provides fundamental precursors for isoprenoid biosynthesis, such as isopentenyl diphosphate (IPP) and dimethylallyl diphosphate (DMAPP).</text>
</comment>
<dbReference type="Gene3D" id="3.50.30.10">
    <property type="entry name" value="Phosphohistidine domain"/>
    <property type="match status" value="1"/>
</dbReference>
<gene>
    <name evidence="7" type="ORF">MA03_05620</name>
</gene>
<comment type="catalytic activity">
    <reaction evidence="2">
        <text>(R)-5-phosphomevalonate = (2E)-3-methyl-5-phosphooxypent-2-enoate + H2O</text>
        <dbReference type="Rhea" id="RHEA:78975"/>
        <dbReference type="ChEBI" id="CHEBI:15377"/>
        <dbReference type="ChEBI" id="CHEBI:58146"/>
        <dbReference type="ChEBI" id="CHEBI:229665"/>
        <dbReference type="EC" id="4.2.1.182"/>
    </reaction>
    <physiologicalReaction direction="left-to-right" evidence="2">
        <dbReference type="Rhea" id="RHEA:78976"/>
    </physiologicalReaction>
</comment>
<dbReference type="InterPro" id="IPR002840">
    <property type="entry name" value="PMDh-S-like_dom"/>
</dbReference>
<dbReference type="CDD" id="cd01356">
    <property type="entry name" value="AcnX_swivel"/>
    <property type="match status" value="1"/>
</dbReference>
<dbReference type="STRING" id="1550241.MA03_05620"/>
<evidence type="ECO:0000256" key="2">
    <source>
        <dbReference type="ARBA" id="ARBA00045120"/>
    </source>
</evidence>
<comment type="subunit">
    <text evidence="4">Heterodimer composed of a large subunit (PMDh-L) and a small subunit (PMDh-S).</text>
</comment>
<protein>
    <recommendedName>
        <fullName evidence="5">phosphomevalonate dehydratase</fullName>
        <ecNumber evidence="5">4.2.1.182</ecNumber>
    </recommendedName>
</protein>
<dbReference type="OrthoDB" id="18062at2157"/>
<dbReference type="KEGG" id="thf:MA03_05620"/>
<evidence type="ECO:0000313" key="8">
    <source>
        <dbReference type="Proteomes" id="UP000067434"/>
    </source>
</evidence>
<accession>A0A0F7FIU7</accession>
<dbReference type="Proteomes" id="UP000067434">
    <property type="component" value="Chromosome"/>
</dbReference>
<keyword evidence="1" id="KW-0456">Lyase</keyword>
<dbReference type="SUPFAM" id="SSF52016">
    <property type="entry name" value="LeuD/IlvD-like"/>
    <property type="match status" value="1"/>
</dbReference>
<dbReference type="PATRIC" id="fig|1550241.5.peg.1177"/>
<feature type="domain" description="Phosphomevalonate dehydratase small subunit-like" evidence="6">
    <location>
        <begin position="24"/>
        <end position="102"/>
    </location>
</feature>
<dbReference type="PANTHER" id="PTHR36577">
    <property type="entry name" value="DUF521 DOMAIN PROTEIN (AFU_ORTHOLOGUE AFUA_6G00490)"/>
    <property type="match status" value="1"/>
</dbReference>
<dbReference type="RefSeq" id="WP_052884332.1">
    <property type="nucleotide sequence ID" value="NZ_CP009961.1"/>
</dbReference>
<evidence type="ECO:0000259" key="6">
    <source>
        <dbReference type="Pfam" id="PF01989"/>
    </source>
</evidence>
<keyword evidence="8" id="KW-1185">Reference proteome</keyword>
<name>A0A0F7FIU7_9CREN</name>
<evidence type="ECO:0000313" key="7">
    <source>
        <dbReference type="EMBL" id="AKG38847.1"/>
    </source>
</evidence>
<dbReference type="GeneID" id="25401689"/>
<dbReference type="HOGENOM" id="CLU_141583_2_0_2"/>
<dbReference type="PANTHER" id="PTHR36577:SF3">
    <property type="entry name" value="DUF521 DOMAIN PROTEIN (AFU_ORTHOLOGUE AFUA_6G00490)"/>
    <property type="match status" value="1"/>
</dbReference>
<proteinExistence type="predicted"/>
<reference evidence="7 8" key="1">
    <citation type="journal article" date="2015" name="Stand. Genomic Sci.">
        <title>Complete genome sequence of and proposal of Thermofilum uzonense sp. nov. a novel hyperthermophilic crenarchaeon and emended description of the genus Thermofilum.</title>
        <authorList>
            <person name="Toshchakov S.V."/>
            <person name="Korzhenkov A.A."/>
            <person name="Samarov N.I."/>
            <person name="Mazunin I.O."/>
            <person name="Mozhey O.I."/>
            <person name="Shmyr I.S."/>
            <person name="Derbikova K.S."/>
            <person name="Taranov E.A."/>
            <person name="Dominova I.N."/>
            <person name="Bonch-Osmolovskaya E.A."/>
            <person name="Patrushev M.V."/>
            <person name="Podosokorskaya O.A."/>
            <person name="Kublanov I.V."/>
        </authorList>
    </citation>
    <scope>NUCLEOTIDE SEQUENCE [LARGE SCALE GENOMIC DNA]</scope>
    <source>
        <strain evidence="7 8">1807-2</strain>
    </source>
</reference>
<sequence>MKIPGHPVSEGVAKAELLVSPEPITFYGGVDPLTSKVTEPGHPLYGEVLKDRILVFPHSKGSTVGSYIILRLARRGIAPAGIVTLKPDEVVIVGCVIGGVPSMTGISEEAFNTLRTGDKAELRVDRNYAELLVEEL</sequence>
<evidence type="ECO:0000256" key="1">
    <source>
        <dbReference type="ARBA" id="ARBA00023239"/>
    </source>
</evidence>
<organism evidence="7 8">
    <name type="scientific">Infirmifilum uzonense</name>
    <dbReference type="NCBI Taxonomy" id="1550241"/>
    <lineage>
        <taxon>Archaea</taxon>
        <taxon>Thermoproteota</taxon>
        <taxon>Thermoprotei</taxon>
        <taxon>Thermofilales</taxon>
        <taxon>Thermofilaceae</taxon>
        <taxon>Infirmifilum</taxon>
    </lineage>
</organism>
<dbReference type="EC" id="4.2.1.182" evidence="5"/>
<dbReference type="PIRSF" id="PIRSF004966">
    <property type="entry name" value="UCP004966"/>
    <property type="match status" value="1"/>
</dbReference>
<dbReference type="GO" id="GO:0016829">
    <property type="term" value="F:lyase activity"/>
    <property type="evidence" value="ECO:0007669"/>
    <property type="project" value="UniProtKB-KW"/>
</dbReference>
<evidence type="ECO:0000256" key="4">
    <source>
        <dbReference type="ARBA" id="ARBA00046520"/>
    </source>
</evidence>
<dbReference type="InterPro" id="IPR012016">
    <property type="entry name" value="PMDh-S-like"/>
</dbReference>
<evidence type="ECO:0000256" key="3">
    <source>
        <dbReference type="ARBA" id="ARBA00045299"/>
    </source>
</evidence>
<dbReference type="AlphaFoldDB" id="A0A0F7FIU7"/>